<protein>
    <submittedName>
        <fullName evidence="6">AcrR family transcriptional regulator</fullName>
    </submittedName>
</protein>
<gene>
    <name evidence="6" type="ORF">J2S57_007028</name>
</gene>
<dbReference type="InterPro" id="IPR001647">
    <property type="entry name" value="HTH_TetR"/>
</dbReference>
<keyword evidence="1" id="KW-0805">Transcription regulation</keyword>
<comment type="caution">
    <text evidence="6">The sequence shown here is derived from an EMBL/GenBank/DDBJ whole genome shotgun (WGS) entry which is preliminary data.</text>
</comment>
<name>A0ABT9PEZ8_9ACTN</name>
<keyword evidence="7" id="KW-1185">Reference proteome</keyword>
<accession>A0ABT9PEZ8</accession>
<dbReference type="Proteomes" id="UP001235712">
    <property type="component" value="Unassembled WGS sequence"/>
</dbReference>
<evidence type="ECO:0000256" key="4">
    <source>
        <dbReference type="PROSITE-ProRule" id="PRU00335"/>
    </source>
</evidence>
<dbReference type="Pfam" id="PF00440">
    <property type="entry name" value="TetR_N"/>
    <property type="match status" value="1"/>
</dbReference>
<evidence type="ECO:0000259" key="5">
    <source>
        <dbReference type="PROSITE" id="PS50977"/>
    </source>
</evidence>
<dbReference type="Pfam" id="PF13305">
    <property type="entry name" value="TetR_C_33"/>
    <property type="match status" value="1"/>
</dbReference>
<dbReference type="InterPro" id="IPR036271">
    <property type="entry name" value="Tet_transcr_reg_TetR-rel_C_sf"/>
</dbReference>
<evidence type="ECO:0000256" key="2">
    <source>
        <dbReference type="ARBA" id="ARBA00023125"/>
    </source>
</evidence>
<evidence type="ECO:0000313" key="7">
    <source>
        <dbReference type="Proteomes" id="UP001235712"/>
    </source>
</evidence>
<evidence type="ECO:0000256" key="1">
    <source>
        <dbReference type="ARBA" id="ARBA00023015"/>
    </source>
</evidence>
<evidence type="ECO:0000313" key="6">
    <source>
        <dbReference type="EMBL" id="MDP9831279.1"/>
    </source>
</evidence>
<dbReference type="PANTHER" id="PTHR30055:SF234">
    <property type="entry name" value="HTH-TYPE TRANSCRIPTIONAL REGULATOR BETI"/>
    <property type="match status" value="1"/>
</dbReference>
<dbReference type="InterPro" id="IPR050109">
    <property type="entry name" value="HTH-type_TetR-like_transc_reg"/>
</dbReference>
<organism evidence="6 7">
    <name type="scientific">Kineosporia succinea</name>
    <dbReference type="NCBI Taxonomy" id="84632"/>
    <lineage>
        <taxon>Bacteria</taxon>
        <taxon>Bacillati</taxon>
        <taxon>Actinomycetota</taxon>
        <taxon>Actinomycetes</taxon>
        <taxon>Kineosporiales</taxon>
        <taxon>Kineosporiaceae</taxon>
        <taxon>Kineosporia</taxon>
    </lineage>
</organism>
<dbReference type="RefSeq" id="WP_307250897.1">
    <property type="nucleotide sequence ID" value="NZ_JAUSQZ010000001.1"/>
</dbReference>
<dbReference type="SUPFAM" id="SSF48498">
    <property type="entry name" value="Tetracyclin repressor-like, C-terminal domain"/>
    <property type="match status" value="1"/>
</dbReference>
<feature type="DNA-binding region" description="H-T-H motif" evidence="4">
    <location>
        <begin position="41"/>
        <end position="60"/>
    </location>
</feature>
<evidence type="ECO:0000256" key="3">
    <source>
        <dbReference type="ARBA" id="ARBA00023163"/>
    </source>
</evidence>
<dbReference type="SUPFAM" id="SSF46689">
    <property type="entry name" value="Homeodomain-like"/>
    <property type="match status" value="1"/>
</dbReference>
<dbReference type="PROSITE" id="PS50977">
    <property type="entry name" value="HTH_TETR_2"/>
    <property type="match status" value="1"/>
</dbReference>
<sequence length="244" mass="26382">MPTSPSSSTRTPKADDDASLRAAMVEAAERLLAASADHDISTRAVCEAVGVTQPRLYRLFGDKRGLLDAVADAGFERYARHKAQLARTDDPVTDLYAGWDDHMRFAATNPALYQLMFAPRPHSNSRARREILGLVEAALLRCSAVGALRTDVNHAAQLILSANVGVALSRIAQPALFDEALSHRSRDAVFGAILTRPAVGTDTDPTVDAARRLRSQLALSGSGVLETAEEALLERWLERIAERG</sequence>
<dbReference type="Gene3D" id="1.10.357.10">
    <property type="entry name" value="Tetracycline Repressor, domain 2"/>
    <property type="match status" value="1"/>
</dbReference>
<feature type="domain" description="HTH tetR-type" evidence="5">
    <location>
        <begin position="18"/>
        <end position="78"/>
    </location>
</feature>
<dbReference type="EMBL" id="JAUSQZ010000001">
    <property type="protein sequence ID" value="MDP9831279.1"/>
    <property type="molecule type" value="Genomic_DNA"/>
</dbReference>
<proteinExistence type="predicted"/>
<dbReference type="InterPro" id="IPR025996">
    <property type="entry name" value="MT1864/Rv1816-like_C"/>
</dbReference>
<keyword evidence="3" id="KW-0804">Transcription</keyword>
<keyword evidence="2 4" id="KW-0238">DNA-binding</keyword>
<dbReference type="InterPro" id="IPR009057">
    <property type="entry name" value="Homeodomain-like_sf"/>
</dbReference>
<reference evidence="6 7" key="1">
    <citation type="submission" date="2023-07" db="EMBL/GenBank/DDBJ databases">
        <title>Sequencing the genomes of 1000 actinobacteria strains.</title>
        <authorList>
            <person name="Klenk H.-P."/>
        </authorList>
    </citation>
    <scope>NUCLEOTIDE SEQUENCE [LARGE SCALE GENOMIC DNA]</scope>
    <source>
        <strain evidence="6 7">DSM 44388</strain>
    </source>
</reference>
<dbReference type="PANTHER" id="PTHR30055">
    <property type="entry name" value="HTH-TYPE TRANSCRIPTIONAL REGULATOR RUTR"/>
    <property type="match status" value="1"/>
</dbReference>